<name>A0ABS5CJ63_9BACL</name>
<dbReference type="EMBL" id="JAGKSP010000013">
    <property type="protein sequence ID" value="MBP3965925.1"/>
    <property type="molecule type" value="Genomic_DNA"/>
</dbReference>
<dbReference type="PANTHER" id="PTHR30288">
    <property type="entry name" value="FLAGELLAR CAP/ASSEMBLY PROTEIN FLID"/>
    <property type="match status" value="1"/>
</dbReference>
<accession>A0ABS5CJ63</accession>
<dbReference type="RefSeq" id="WP_210662705.1">
    <property type="nucleotide sequence ID" value="NZ_JAGKSP010000013.1"/>
</dbReference>
<dbReference type="PANTHER" id="PTHR30288:SF0">
    <property type="entry name" value="FLAGELLAR HOOK-ASSOCIATED PROTEIN 2"/>
    <property type="match status" value="1"/>
</dbReference>
<organism evidence="1 2">
    <name type="scientific">Paenibacillus lignilyticus</name>
    <dbReference type="NCBI Taxonomy" id="1172615"/>
    <lineage>
        <taxon>Bacteria</taxon>
        <taxon>Bacillati</taxon>
        <taxon>Bacillota</taxon>
        <taxon>Bacilli</taxon>
        <taxon>Bacillales</taxon>
        <taxon>Paenibacillaceae</taxon>
        <taxon>Paenibacillus</taxon>
    </lineage>
</organism>
<protein>
    <recommendedName>
        <fullName evidence="3">Flagellar hook-associated protein 2 C-terminal domain-containing protein</fullName>
    </recommendedName>
</protein>
<comment type="caution">
    <text evidence="1">The sequence shown here is derived from an EMBL/GenBank/DDBJ whole genome shotgun (WGS) entry which is preliminary data.</text>
</comment>
<dbReference type="Proteomes" id="UP000673394">
    <property type="component" value="Unassembled WGS sequence"/>
</dbReference>
<evidence type="ECO:0008006" key="3">
    <source>
        <dbReference type="Google" id="ProtNLM"/>
    </source>
</evidence>
<reference evidence="1 2" key="1">
    <citation type="submission" date="2021-04" db="EMBL/GenBank/DDBJ databases">
        <title>Paenibacillus sp. DLE-14 whole genome sequence.</title>
        <authorList>
            <person name="Ham Y.J."/>
        </authorList>
    </citation>
    <scope>NUCLEOTIDE SEQUENCE [LARGE SCALE GENOMIC DNA]</scope>
    <source>
        <strain evidence="1 2">DLE-14</strain>
    </source>
</reference>
<gene>
    <name evidence="1" type="ORF">I8J30_24695</name>
</gene>
<sequence length="440" mass="47143">MVMPYAIPAVFGTVRRTQEPIIPIERYALYPNFNSWPFTRQQRKAPTGSGNLFSSIASFGLPKQAQETLKAAAGSSAAWLAQGNKVKAAVTDMMMKDKSAFGNRIVTVSDNVDNNIVTGQAAFGAECSRYDIQVDAVARAQKNISFALTKNAPSIMGAGTHTFTIQAVNETNALSITIRPGETNEKTLGKLRDLINSAKLGVTASVPEDRTTGTVKLELSANETGEQSAFEIKDQRGDLIAASGIGRPAVNASDARYQVNGEPFIDSSSNDISLQQGKVTVPLAKLNAPAAFTVMVEHNVDAVTKQLSEIVDEVNTLQSIYEGAAGYLNPMLRNRIEDAVQSSGSGVIGLSHAADGSYKLDKEKLETAMQTRPDEVRRLLTGRSGLTSRLKEALDRFTGLPTEALISSKAGGFQSFTLYGASSKSYLQLPLGGLYVNSFM</sequence>
<dbReference type="InterPro" id="IPR040026">
    <property type="entry name" value="FliD"/>
</dbReference>
<evidence type="ECO:0000313" key="2">
    <source>
        <dbReference type="Proteomes" id="UP000673394"/>
    </source>
</evidence>
<keyword evidence="2" id="KW-1185">Reference proteome</keyword>
<evidence type="ECO:0000313" key="1">
    <source>
        <dbReference type="EMBL" id="MBP3965925.1"/>
    </source>
</evidence>
<proteinExistence type="predicted"/>